<name>A0A9D4SZ73_RHISA</name>
<protein>
    <submittedName>
        <fullName evidence="1">Uncharacterized protein</fullName>
    </submittedName>
</protein>
<dbReference type="SUPFAM" id="SSF55486">
    <property type="entry name" value="Metalloproteases ('zincins'), catalytic domain"/>
    <property type="match status" value="1"/>
</dbReference>
<accession>A0A9D4SZ73</accession>
<dbReference type="GO" id="GO:0006508">
    <property type="term" value="P:proteolysis"/>
    <property type="evidence" value="ECO:0007669"/>
    <property type="project" value="InterPro"/>
</dbReference>
<reference evidence="1" key="2">
    <citation type="submission" date="2021-09" db="EMBL/GenBank/DDBJ databases">
        <authorList>
            <person name="Jia N."/>
            <person name="Wang J."/>
            <person name="Shi W."/>
            <person name="Du L."/>
            <person name="Sun Y."/>
            <person name="Zhan W."/>
            <person name="Jiang J."/>
            <person name="Wang Q."/>
            <person name="Zhang B."/>
            <person name="Ji P."/>
            <person name="Sakyi L.B."/>
            <person name="Cui X."/>
            <person name="Yuan T."/>
            <person name="Jiang B."/>
            <person name="Yang W."/>
            <person name="Lam T.T.-Y."/>
            <person name="Chang Q."/>
            <person name="Ding S."/>
            <person name="Wang X."/>
            <person name="Zhu J."/>
            <person name="Ruan X."/>
            <person name="Zhao L."/>
            <person name="Wei J."/>
            <person name="Que T."/>
            <person name="Du C."/>
            <person name="Cheng J."/>
            <person name="Dai P."/>
            <person name="Han X."/>
            <person name="Huang E."/>
            <person name="Gao Y."/>
            <person name="Liu J."/>
            <person name="Shao H."/>
            <person name="Ye R."/>
            <person name="Li L."/>
            <person name="Wei W."/>
            <person name="Wang X."/>
            <person name="Wang C."/>
            <person name="Huo Q."/>
            <person name="Li W."/>
            <person name="Guo W."/>
            <person name="Chen H."/>
            <person name="Chen S."/>
            <person name="Zhou L."/>
            <person name="Zhou L."/>
            <person name="Ni X."/>
            <person name="Tian J."/>
            <person name="Zhou Y."/>
            <person name="Sheng Y."/>
            <person name="Liu T."/>
            <person name="Pan Y."/>
            <person name="Xia L."/>
            <person name="Li J."/>
            <person name="Zhao F."/>
            <person name="Cao W."/>
        </authorList>
    </citation>
    <scope>NUCLEOTIDE SEQUENCE</scope>
    <source>
        <strain evidence="1">Rsan-2018</strain>
        <tissue evidence="1">Larvae</tissue>
    </source>
</reference>
<dbReference type="EMBL" id="JABSTV010001250">
    <property type="protein sequence ID" value="KAH7957653.1"/>
    <property type="molecule type" value="Genomic_DNA"/>
</dbReference>
<evidence type="ECO:0000313" key="2">
    <source>
        <dbReference type="Proteomes" id="UP000821837"/>
    </source>
</evidence>
<dbReference type="Gene3D" id="1.10.1380.10">
    <property type="entry name" value="Neutral endopeptidase , domain2"/>
    <property type="match status" value="1"/>
</dbReference>
<dbReference type="GO" id="GO:0004222">
    <property type="term" value="F:metalloendopeptidase activity"/>
    <property type="evidence" value="ECO:0007669"/>
    <property type="project" value="InterPro"/>
</dbReference>
<dbReference type="InterPro" id="IPR042089">
    <property type="entry name" value="Peptidase_M13_dom_2"/>
</dbReference>
<dbReference type="Proteomes" id="UP000821837">
    <property type="component" value="Unassembled WGS sequence"/>
</dbReference>
<dbReference type="PROSITE" id="PS51885">
    <property type="entry name" value="NEPRILYSIN"/>
    <property type="match status" value="1"/>
</dbReference>
<proteinExistence type="predicted"/>
<dbReference type="InterPro" id="IPR024079">
    <property type="entry name" value="MetalloPept_cat_dom_sf"/>
</dbReference>
<keyword evidence="2" id="KW-1185">Reference proteome</keyword>
<gene>
    <name evidence="1" type="ORF">HPB52_021071</name>
</gene>
<evidence type="ECO:0000313" key="1">
    <source>
        <dbReference type="EMBL" id="KAH7957653.1"/>
    </source>
</evidence>
<dbReference type="VEuPathDB" id="VectorBase:RSAN_052637"/>
<organism evidence="1 2">
    <name type="scientific">Rhipicephalus sanguineus</name>
    <name type="common">Brown dog tick</name>
    <name type="synonym">Ixodes sanguineus</name>
    <dbReference type="NCBI Taxonomy" id="34632"/>
    <lineage>
        <taxon>Eukaryota</taxon>
        <taxon>Metazoa</taxon>
        <taxon>Ecdysozoa</taxon>
        <taxon>Arthropoda</taxon>
        <taxon>Chelicerata</taxon>
        <taxon>Arachnida</taxon>
        <taxon>Acari</taxon>
        <taxon>Parasitiformes</taxon>
        <taxon>Ixodida</taxon>
        <taxon>Ixodoidea</taxon>
        <taxon>Ixodidae</taxon>
        <taxon>Rhipicephalinae</taxon>
        <taxon>Rhipicephalus</taxon>
        <taxon>Rhipicephalus</taxon>
    </lineage>
</organism>
<sequence>MYEPHVPTLLVKLFENETVGKEGLRYIVAWSVYRQLVEFTDPYMFLRGRTTSDACYEHIIKVMNLAVISPFFQSGADDVEQKAPPLKIFEDRVHGTQYLVEWMRSRNLDLTNDTRLATVKPVEMMVRASLDLGLHVVIAILFKDKEFVNREETGSEIPQYMIGKGKEMVSTIRSTYQKAFESSTWLGREYREALISKLKNITTYVGSPGKRLDPEYIEDFYSEY</sequence>
<reference evidence="1" key="1">
    <citation type="journal article" date="2020" name="Cell">
        <title>Large-Scale Comparative Analyses of Tick Genomes Elucidate Their Genetic Diversity and Vector Capacities.</title>
        <authorList>
            <consortium name="Tick Genome and Microbiome Consortium (TIGMIC)"/>
            <person name="Jia N."/>
            <person name="Wang J."/>
            <person name="Shi W."/>
            <person name="Du L."/>
            <person name="Sun Y."/>
            <person name="Zhan W."/>
            <person name="Jiang J.F."/>
            <person name="Wang Q."/>
            <person name="Zhang B."/>
            <person name="Ji P."/>
            <person name="Bell-Sakyi L."/>
            <person name="Cui X.M."/>
            <person name="Yuan T.T."/>
            <person name="Jiang B.G."/>
            <person name="Yang W.F."/>
            <person name="Lam T.T."/>
            <person name="Chang Q.C."/>
            <person name="Ding S.J."/>
            <person name="Wang X.J."/>
            <person name="Zhu J.G."/>
            <person name="Ruan X.D."/>
            <person name="Zhao L."/>
            <person name="Wei J.T."/>
            <person name="Ye R.Z."/>
            <person name="Que T.C."/>
            <person name="Du C.H."/>
            <person name="Zhou Y.H."/>
            <person name="Cheng J.X."/>
            <person name="Dai P.F."/>
            <person name="Guo W.B."/>
            <person name="Han X.H."/>
            <person name="Huang E.J."/>
            <person name="Li L.F."/>
            <person name="Wei W."/>
            <person name="Gao Y.C."/>
            <person name="Liu J.Z."/>
            <person name="Shao H.Z."/>
            <person name="Wang X."/>
            <person name="Wang C.C."/>
            <person name="Yang T.C."/>
            <person name="Huo Q.B."/>
            <person name="Li W."/>
            <person name="Chen H.Y."/>
            <person name="Chen S.E."/>
            <person name="Zhou L.G."/>
            <person name="Ni X.B."/>
            <person name="Tian J.H."/>
            <person name="Sheng Y."/>
            <person name="Liu T."/>
            <person name="Pan Y.S."/>
            <person name="Xia L.Y."/>
            <person name="Li J."/>
            <person name="Zhao F."/>
            <person name="Cao W.C."/>
        </authorList>
    </citation>
    <scope>NUCLEOTIDE SEQUENCE</scope>
    <source>
        <strain evidence="1">Rsan-2018</strain>
    </source>
</reference>
<dbReference type="InterPro" id="IPR000718">
    <property type="entry name" value="Peptidase_M13"/>
</dbReference>
<comment type="caution">
    <text evidence="1">The sequence shown here is derived from an EMBL/GenBank/DDBJ whole genome shotgun (WGS) entry which is preliminary data.</text>
</comment>
<dbReference type="AlphaFoldDB" id="A0A9D4SZ73"/>
<dbReference type="Gene3D" id="3.40.390.10">
    <property type="entry name" value="Collagenase (Catalytic Domain)"/>
    <property type="match status" value="1"/>
</dbReference>